<protein>
    <submittedName>
        <fullName evidence="1">Uncharacterized protein</fullName>
    </submittedName>
</protein>
<evidence type="ECO:0000313" key="1">
    <source>
        <dbReference type="EMBL" id="PUZ56182.1"/>
    </source>
</evidence>
<proteinExistence type="predicted"/>
<reference evidence="1 2" key="1">
    <citation type="submission" date="2018-04" db="EMBL/GenBank/DDBJ databases">
        <title>WGS assembly of Panicum hallii var. hallii HAL2.</title>
        <authorList>
            <person name="Lovell J."/>
            <person name="Jenkins J."/>
            <person name="Lowry D."/>
            <person name="Mamidi S."/>
            <person name="Sreedasyam A."/>
            <person name="Weng X."/>
            <person name="Barry K."/>
            <person name="Bonette J."/>
            <person name="Campitelli B."/>
            <person name="Daum C."/>
            <person name="Gordon S."/>
            <person name="Gould B."/>
            <person name="Lipzen A."/>
            <person name="MacQueen A."/>
            <person name="Palacio-Mejia J."/>
            <person name="Plott C."/>
            <person name="Shakirov E."/>
            <person name="Shu S."/>
            <person name="Yoshinaga Y."/>
            <person name="Zane M."/>
            <person name="Rokhsar D."/>
            <person name="Grimwood J."/>
            <person name="Schmutz J."/>
            <person name="Juenger T."/>
        </authorList>
    </citation>
    <scope>NUCLEOTIDE SEQUENCE [LARGE SCALE GENOMIC DNA]</scope>
    <source>
        <strain evidence="2">cv. HAL2</strain>
    </source>
</reference>
<dbReference type="Gramene" id="PUZ56182">
    <property type="protein sequence ID" value="PUZ56182"/>
    <property type="gene ID" value="GQ55_5G275000"/>
</dbReference>
<name>A0A2T7DKS1_9POAL</name>
<evidence type="ECO:0000313" key="2">
    <source>
        <dbReference type="Proteomes" id="UP000244336"/>
    </source>
</evidence>
<dbReference type="AlphaFoldDB" id="A0A2T7DKS1"/>
<accession>A0A2T7DKS1</accession>
<sequence length="92" mass="10286">MFKPLEIHPLGPYSHGWLARPLLGVFLFSFAPPPASPPFRARALRAPPLPFRPAHAMELPPARQSSAAPLLVPLFHRLLPRQNPRPPRAAHR</sequence>
<dbReference type="Proteomes" id="UP000244336">
    <property type="component" value="Chromosome 5"/>
</dbReference>
<gene>
    <name evidence="1" type="ORF">GQ55_5G275000</name>
</gene>
<organism evidence="1 2">
    <name type="scientific">Panicum hallii var. hallii</name>
    <dbReference type="NCBI Taxonomy" id="1504633"/>
    <lineage>
        <taxon>Eukaryota</taxon>
        <taxon>Viridiplantae</taxon>
        <taxon>Streptophyta</taxon>
        <taxon>Embryophyta</taxon>
        <taxon>Tracheophyta</taxon>
        <taxon>Spermatophyta</taxon>
        <taxon>Magnoliopsida</taxon>
        <taxon>Liliopsida</taxon>
        <taxon>Poales</taxon>
        <taxon>Poaceae</taxon>
        <taxon>PACMAD clade</taxon>
        <taxon>Panicoideae</taxon>
        <taxon>Panicodae</taxon>
        <taxon>Paniceae</taxon>
        <taxon>Panicinae</taxon>
        <taxon>Panicum</taxon>
        <taxon>Panicum sect. Panicum</taxon>
    </lineage>
</organism>
<keyword evidence="2" id="KW-1185">Reference proteome</keyword>
<dbReference type="EMBL" id="CM009753">
    <property type="protein sequence ID" value="PUZ56182.1"/>
    <property type="molecule type" value="Genomic_DNA"/>
</dbReference>